<feature type="compositionally biased region" description="Basic and acidic residues" evidence="5">
    <location>
        <begin position="2179"/>
        <end position="2189"/>
    </location>
</feature>
<keyword evidence="4" id="KW-0597">Phosphoprotein</keyword>
<dbReference type="RefSeq" id="WP_125053742.1">
    <property type="nucleotide sequence ID" value="NZ_BHZD01000001.1"/>
</dbReference>
<dbReference type="InterPro" id="IPR042099">
    <property type="entry name" value="ANL_N_sf"/>
</dbReference>
<dbReference type="InterPro" id="IPR020806">
    <property type="entry name" value="PKS_PP-bd"/>
</dbReference>
<evidence type="ECO:0000256" key="1">
    <source>
        <dbReference type="ARBA" id="ARBA00001957"/>
    </source>
</evidence>
<dbReference type="GO" id="GO:0043041">
    <property type="term" value="P:amino acid activation for nonribosomal peptide biosynthetic process"/>
    <property type="evidence" value="ECO:0007669"/>
    <property type="project" value="TreeGrafter"/>
</dbReference>
<dbReference type="SUPFAM" id="SSF56801">
    <property type="entry name" value="Acetyl-CoA synthetase-like"/>
    <property type="match status" value="2"/>
</dbReference>
<dbReference type="Gene3D" id="1.10.1200.10">
    <property type="entry name" value="ACP-like"/>
    <property type="match status" value="2"/>
</dbReference>
<feature type="compositionally biased region" description="Low complexity" evidence="5">
    <location>
        <begin position="1670"/>
        <end position="1684"/>
    </location>
</feature>
<dbReference type="Pfam" id="PF00501">
    <property type="entry name" value="AMP-binding"/>
    <property type="match status" value="2"/>
</dbReference>
<feature type="region of interest" description="Disordered" evidence="5">
    <location>
        <begin position="1670"/>
        <end position="1710"/>
    </location>
</feature>
<keyword evidence="8" id="KW-1185">Reference proteome</keyword>
<dbReference type="SUPFAM" id="SSF47336">
    <property type="entry name" value="ACP-like"/>
    <property type="match status" value="2"/>
</dbReference>
<dbReference type="GO" id="GO:0005829">
    <property type="term" value="C:cytosol"/>
    <property type="evidence" value="ECO:0007669"/>
    <property type="project" value="TreeGrafter"/>
</dbReference>
<dbReference type="Gene3D" id="3.30.559.30">
    <property type="entry name" value="Nonribosomal peptide synthetase, condensation domain"/>
    <property type="match status" value="2"/>
</dbReference>
<dbReference type="InterPro" id="IPR010071">
    <property type="entry name" value="AA_adenyl_dom"/>
</dbReference>
<feature type="domain" description="Carrier" evidence="6">
    <location>
        <begin position="1000"/>
        <end position="1075"/>
    </location>
</feature>
<dbReference type="CDD" id="cd19531">
    <property type="entry name" value="LCL_NRPS-like"/>
    <property type="match status" value="2"/>
</dbReference>
<protein>
    <submittedName>
        <fullName evidence="7">Non-ribosomal peptide synthetase</fullName>
    </submittedName>
</protein>
<dbReference type="InterPro" id="IPR023213">
    <property type="entry name" value="CAT-like_dom_sf"/>
</dbReference>
<dbReference type="InterPro" id="IPR036736">
    <property type="entry name" value="ACP-like_sf"/>
</dbReference>
<evidence type="ECO:0000313" key="7">
    <source>
        <dbReference type="EMBL" id="GCD42348.1"/>
    </source>
</evidence>
<dbReference type="GO" id="GO:0003824">
    <property type="term" value="F:catalytic activity"/>
    <property type="evidence" value="ECO:0007669"/>
    <property type="project" value="InterPro"/>
</dbReference>
<sequence length="2189" mass="235996">MTTELSQDQRREALRALLHDRARRSAEPQPVSQGQRALWTFDRIRPGSPAYNLSFAARVEGPLDTGALRTALQQIIDHHAGLRTTLAEYEGEVRQRIARHGTLEFTEADLTGRTVEEVDAAVTEFCTLPFDLSEGPLLRVRTIRHAGGVLLLLSAHHIAMDLWSFGLFMDDLQRCYPAAAEGREDEPVHPGQGYLDYVRWQSGMLEGEQAAADAAYWEEQLAGAVPVLDLPTDRPRPAVPGHLGSVHTFRLGSAVTEQVTALAKEHRTTPYVVLLSAFNVLMHRWTGQDDICVGSVSSGRSRAAFQEVLGYFSNLTVLRTRISPRQSFGELVDAVRETALGALEHQDHPFPLLAERLAGLRRSGGSPLFNVAFYYESAAWSAQSGLSLFGTGFTDASLRLGDLTLRPYPLAVQGTEHDLSLFVEEVDGDLCCSLRYATDLFDRGTVRRLADSFATLTARCLAAPDREHALLNAVPEADQTLLRQWNRLEEGARSTGRCAHDLVREQAARTPDALAVVHGGASLTYRELVGRATDLAAELQGRGVGPDVRVGLSAEGSLELVVGMLAVLMAGGAYVPLDPAYPHDRLTYMLENCRAALLLILRRHAGQLPPTGIPVLFLDELRPAPGGRLTGPAPAPDDLAYVIYTSGTTGRPKGAMITHQGLVNLDLVHREALPPRPGRRVLQFASISFDYFTWEWMLALTTGGSLHVASREELRPGPPLTDLVARDEITTLNLTAGVLSTLDPAELPSVTEVTSASEPCSAALVERWARDGRRMVNAYGPTEISVFCTTMAPLTADGSTPPIGRTVPGTELHVLDAAMQPVPVGAVGELYIGGLGVGRGYQSRPDITADRFVPDPFGTQPGGRLYRSGDRVRWDERGILHYLGRTDHQVKIRGVRIEPSEIETVLAAHPAVRRAVVLARPSRAGDLHLVGYATLREPTAGPVDAAVLRAHLAERLPAALVPAFLVILDRFPLNPNGKLDRAELPEPDLERAREDLAGGEPRTPLELSVAAVWREVLGIERIGVRDNFFELGGHSLLATRVVTRLRDTLGVGLPLRDVFDAPTVEALAERVERHRAARDGTSAGPVEPVARDPRGAELSFAQRRLWFLQQLQPGNPAYHVAGELHLDGELDVPALRAALTEVVRRHEALRTVYTTVDGEPRQVVAPVPAEVLPTAALDDPDLLGDRAAAFAARPFDLAAAPMRAELVRLGARRHVLLLALHHIASDGWSLRVMLRELGALYTAFREGRPSPLPEPGVQYADFAAWQRARHRTAEGERSLAHWQERLAGSPPALELPTDFPRGELSGRTAGRAVRPLDATLTGKIHELAARNAASPSMVLLGAFQLVLSRWSGQQDVLVGMPVAGRVRREVEDTVGLFVNTVVIRGDTSGSPTFTDLLGRVRRTALDADAYQDVPFEELVERLAPQRDMSRTPVFQVMFNMHNLDAFEIGMPGVSTRLVEARDTTSKFDLTLYAKPREGRIDLELVYSADLFAPGTAQALLDQLHGLLVAAGDDPDRPVDTLTYGSAPADDVHAALPSLPWSGGVHEKFIAAARRRPEAAALLHPAGRLDYAALEDASATVAGLLRAAGVGPGDRVAVHSARCAGLVVALLGVLRAGAAFAVLDREHPVARRTANAEAVAARAWIEVDGVAEGPATLGGRTEITLRIGADGTVAGPAGPAPGHTDAPARPEDIWPEDTRPEDTRPEGTRPEDTAYLAFTSGSTGVPKTVVGPHGPLAHFVDWYTTAFGIGARDRFALTSGLSHDPLLRDLFVPLAVGAPVHVPGPGDLAAPEALAAWLAANEVTVLHLTPPTARFLSSLPKGSLPSLRYAFFGGDVLGAHEVQVIRRLAPGVTVVNFYGATETPQAHAYHVVGDDPVGSQPLGRGIDGSRLLVLRGDEPAAVGELGEIAVRSAHLADGYLNDQEATARSFTTGRHTGPGERLYRTGDLGRLRPDGTVVFAGRADRQVKVRGYRVDPAETEAVLRAHPAVADARVLADTDAAGETVLRGYVTADGGDENPTARALRAHTAERLPAHLVPATLTVVAAFPLTPNGKVDERALLLLPDGRDAAGSTPDAAPVSDLENRLTGLWRDLLRTPHVGREDNFFDLGGHSLLVVRLQALIERELGRTLSIVELFRYPTVAALARALGDPAPHDAAAAQRAAADAALRNDRRAQRRRRLREEHTGGHHA</sequence>
<organism evidence="7 8">
    <name type="scientific">Streptomyces paromomycinus</name>
    <name type="common">Streptomyces rimosus subsp. paromomycinus</name>
    <dbReference type="NCBI Taxonomy" id="92743"/>
    <lineage>
        <taxon>Bacteria</taxon>
        <taxon>Bacillati</taxon>
        <taxon>Actinomycetota</taxon>
        <taxon>Actinomycetes</taxon>
        <taxon>Kitasatosporales</taxon>
        <taxon>Streptomycetaceae</taxon>
        <taxon>Streptomyces</taxon>
    </lineage>
</organism>
<dbReference type="GO" id="GO:0072330">
    <property type="term" value="P:monocarboxylic acid biosynthetic process"/>
    <property type="evidence" value="ECO:0007669"/>
    <property type="project" value="UniProtKB-ARBA"/>
</dbReference>
<comment type="caution">
    <text evidence="7">The sequence shown here is derived from an EMBL/GenBank/DDBJ whole genome shotgun (WGS) entry which is preliminary data.</text>
</comment>
<proteinExistence type="inferred from homology"/>
<evidence type="ECO:0000313" key="8">
    <source>
        <dbReference type="Proteomes" id="UP000286746"/>
    </source>
</evidence>
<dbReference type="Pfam" id="PF13193">
    <property type="entry name" value="AMP-binding_C"/>
    <property type="match status" value="2"/>
</dbReference>
<feature type="compositionally biased region" description="Basic and acidic residues" evidence="5">
    <location>
        <begin position="1685"/>
        <end position="1710"/>
    </location>
</feature>
<evidence type="ECO:0000256" key="5">
    <source>
        <dbReference type="SAM" id="MobiDB-lite"/>
    </source>
</evidence>
<dbReference type="GO" id="GO:0031177">
    <property type="term" value="F:phosphopantetheine binding"/>
    <property type="evidence" value="ECO:0007669"/>
    <property type="project" value="InterPro"/>
</dbReference>
<dbReference type="NCBIfam" id="TIGR01733">
    <property type="entry name" value="AA-adenyl-dom"/>
    <property type="match status" value="2"/>
</dbReference>
<dbReference type="PANTHER" id="PTHR45527:SF1">
    <property type="entry name" value="FATTY ACID SYNTHASE"/>
    <property type="match status" value="1"/>
</dbReference>
<dbReference type="Gene3D" id="3.40.50.12780">
    <property type="entry name" value="N-terminal domain of ligase-like"/>
    <property type="match status" value="1"/>
</dbReference>
<dbReference type="InterPro" id="IPR001242">
    <property type="entry name" value="Condensation_dom"/>
</dbReference>
<dbReference type="Pfam" id="PF00550">
    <property type="entry name" value="PP-binding"/>
    <property type="match status" value="2"/>
</dbReference>
<gene>
    <name evidence="7" type="ORF">GKJPGBOP_02008</name>
</gene>
<dbReference type="PANTHER" id="PTHR45527">
    <property type="entry name" value="NONRIBOSOMAL PEPTIDE SYNTHETASE"/>
    <property type="match status" value="1"/>
</dbReference>
<dbReference type="GO" id="GO:0008610">
    <property type="term" value="P:lipid biosynthetic process"/>
    <property type="evidence" value="ECO:0007669"/>
    <property type="project" value="UniProtKB-ARBA"/>
</dbReference>
<dbReference type="InterPro" id="IPR025110">
    <property type="entry name" value="AMP-bd_C"/>
</dbReference>
<dbReference type="Proteomes" id="UP000286746">
    <property type="component" value="Unassembled WGS sequence"/>
</dbReference>
<dbReference type="Gene3D" id="3.30.559.10">
    <property type="entry name" value="Chloramphenicol acetyltransferase-like domain"/>
    <property type="match status" value="2"/>
</dbReference>
<evidence type="ECO:0000256" key="4">
    <source>
        <dbReference type="ARBA" id="ARBA00022553"/>
    </source>
</evidence>
<dbReference type="PROSITE" id="PS00012">
    <property type="entry name" value="PHOSPHOPANTETHEINE"/>
    <property type="match status" value="1"/>
</dbReference>
<accession>A0A401VZ30</accession>
<dbReference type="FunFam" id="3.30.300.30:FF:000010">
    <property type="entry name" value="Enterobactin synthetase component F"/>
    <property type="match status" value="1"/>
</dbReference>
<dbReference type="InterPro" id="IPR006162">
    <property type="entry name" value="Ppantetheine_attach_site"/>
</dbReference>
<dbReference type="InterPro" id="IPR000873">
    <property type="entry name" value="AMP-dep_synth/lig_dom"/>
</dbReference>
<evidence type="ECO:0000256" key="2">
    <source>
        <dbReference type="ARBA" id="ARBA00006432"/>
    </source>
</evidence>
<dbReference type="Gene3D" id="2.30.38.10">
    <property type="entry name" value="Luciferase, Domain 3"/>
    <property type="match status" value="1"/>
</dbReference>
<comment type="similarity">
    <text evidence="2">Belongs to the ATP-dependent AMP-binding enzyme family.</text>
</comment>
<evidence type="ECO:0000256" key="3">
    <source>
        <dbReference type="ARBA" id="ARBA00022450"/>
    </source>
</evidence>
<dbReference type="SUPFAM" id="SSF52777">
    <property type="entry name" value="CoA-dependent acyltransferases"/>
    <property type="match status" value="4"/>
</dbReference>
<dbReference type="FunFam" id="3.40.50.980:FF:000001">
    <property type="entry name" value="Non-ribosomal peptide synthetase"/>
    <property type="match status" value="1"/>
</dbReference>
<dbReference type="InterPro" id="IPR009081">
    <property type="entry name" value="PP-bd_ACP"/>
</dbReference>
<dbReference type="PROSITE" id="PS50075">
    <property type="entry name" value="CARRIER"/>
    <property type="match status" value="2"/>
</dbReference>
<comment type="cofactor">
    <cofactor evidence="1">
        <name>pantetheine 4'-phosphate</name>
        <dbReference type="ChEBI" id="CHEBI:47942"/>
    </cofactor>
</comment>
<dbReference type="SMART" id="SM00823">
    <property type="entry name" value="PKS_PP"/>
    <property type="match status" value="2"/>
</dbReference>
<keyword evidence="3" id="KW-0596">Phosphopantetheine</keyword>
<dbReference type="FunFam" id="3.40.50.12780:FF:000012">
    <property type="entry name" value="Non-ribosomal peptide synthetase"/>
    <property type="match status" value="1"/>
</dbReference>
<dbReference type="InterPro" id="IPR020845">
    <property type="entry name" value="AMP-binding_CS"/>
</dbReference>
<feature type="region of interest" description="Disordered" evidence="5">
    <location>
        <begin position="2166"/>
        <end position="2189"/>
    </location>
</feature>
<dbReference type="CDD" id="cd05930">
    <property type="entry name" value="A_NRPS"/>
    <property type="match status" value="1"/>
</dbReference>
<dbReference type="FunFam" id="1.10.1200.10:FF:000016">
    <property type="entry name" value="Non-ribosomal peptide synthase"/>
    <property type="match status" value="2"/>
</dbReference>
<dbReference type="GO" id="GO:0044550">
    <property type="term" value="P:secondary metabolite biosynthetic process"/>
    <property type="evidence" value="ECO:0007669"/>
    <property type="project" value="UniProtKB-ARBA"/>
</dbReference>
<evidence type="ECO:0000259" key="6">
    <source>
        <dbReference type="PROSITE" id="PS50075"/>
    </source>
</evidence>
<reference evidence="7 8" key="1">
    <citation type="submission" date="2018-11" db="EMBL/GenBank/DDBJ databases">
        <title>Whole genome sequence of Streptomyces paromomycinus NBRC 15454(T).</title>
        <authorList>
            <person name="Komaki H."/>
            <person name="Tamura T."/>
        </authorList>
    </citation>
    <scope>NUCLEOTIDE SEQUENCE [LARGE SCALE GENOMIC DNA]</scope>
    <source>
        <strain evidence="7 8">NBRC 15454</strain>
    </source>
</reference>
<dbReference type="Gene3D" id="3.30.300.30">
    <property type="match status" value="2"/>
</dbReference>
<name>A0A401VZ30_STREY</name>
<dbReference type="PROSITE" id="PS00455">
    <property type="entry name" value="AMP_BINDING"/>
    <property type="match status" value="2"/>
</dbReference>
<feature type="domain" description="Carrier" evidence="6">
    <location>
        <begin position="2076"/>
        <end position="2151"/>
    </location>
</feature>
<dbReference type="EMBL" id="BHZD01000001">
    <property type="protein sequence ID" value="GCD42348.1"/>
    <property type="molecule type" value="Genomic_DNA"/>
</dbReference>
<dbReference type="InterPro" id="IPR045851">
    <property type="entry name" value="AMP-bd_C_sf"/>
</dbReference>
<dbReference type="Gene3D" id="3.40.50.980">
    <property type="match status" value="2"/>
</dbReference>
<dbReference type="GO" id="GO:0017000">
    <property type="term" value="P:antibiotic biosynthetic process"/>
    <property type="evidence" value="ECO:0007669"/>
    <property type="project" value="UniProtKB-ARBA"/>
</dbReference>
<dbReference type="Pfam" id="PF00668">
    <property type="entry name" value="Condensation"/>
    <property type="match status" value="2"/>
</dbReference>